<keyword evidence="5 8" id="KW-0479">Metal-binding</keyword>
<dbReference type="InterPro" id="IPR015848">
    <property type="entry name" value="PNPase_PH_RNA-bd_bac/org-type"/>
</dbReference>
<dbReference type="GO" id="GO:0006396">
    <property type="term" value="P:RNA processing"/>
    <property type="evidence" value="ECO:0007669"/>
    <property type="project" value="InterPro"/>
</dbReference>
<dbReference type="InterPro" id="IPR015847">
    <property type="entry name" value="ExoRNase_PH_dom2"/>
</dbReference>
<dbReference type="InterPro" id="IPR036612">
    <property type="entry name" value="KH_dom_type_1_sf"/>
</dbReference>
<evidence type="ECO:0000256" key="5">
    <source>
        <dbReference type="ARBA" id="ARBA00022723"/>
    </source>
</evidence>
<dbReference type="InterPro" id="IPR001247">
    <property type="entry name" value="ExoRNase_PH_dom1"/>
</dbReference>
<dbReference type="Pfam" id="PF03725">
    <property type="entry name" value="RNase_PH_C"/>
    <property type="match status" value="1"/>
</dbReference>
<reference evidence="10" key="2">
    <citation type="submission" date="2022-06" db="EMBL/GenBank/DDBJ databases">
        <title>Thermospira aquatica gen. nov., sp. nov.</title>
        <authorList>
            <person name="Ben Ali Gam Z."/>
            <person name="Labat M."/>
        </authorList>
    </citation>
    <scope>NUCLEOTIDE SEQUENCE</scope>
    <source>
        <strain evidence="10">F1F22</strain>
    </source>
</reference>
<dbReference type="PROSITE" id="PS50126">
    <property type="entry name" value="S1"/>
    <property type="match status" value="1"/>
</dbReference>
<evidence type="ECO:0000256" key="8">
    <source>
        <dbReference type="HAMAP-Rule" id="MF_01595"/>
    </source>
</evidence>
<keyword evidence="11" id="KW-1185">Reference proteome</keyword>
<dbReference type="PANTHER" id="PTHR11252:SF0">
    <property type="entry name" value="POLYRIBONUCLEOTIDE NUCLEOTIDYLTRANSFERASE 1, MITOCHONDRIAL"/>
    <property type="match status" value="1"/>
</dbReference>
<dbReference type="FunFam" id="3.30.230.70:FF:000002">
    <property type="entry name" value="Polyribonucleotide nucleotidyltransferase"/>
    <property type="match status" value="1"/>
</dbReference>
<dbReference type="SUPFAM" id="SSF50249">
    <property type="entry name" value="Nucleic acid-binding proteins"/>
    <property type="match status" value="1"/>
</dbReference>
<evidence type="ECO:0000313" key="10">
    <source>
        <dbReference type="EMBL" id="URA10189.1"/>
    </source>
</evidence>
<dbReference type="RefSeq" id="WP_271435321.1">
    <property type="nucleotide sequence ID" value="NZ_CP073355.1"/>
</dbReference>
<dbReference type="Proteomes" id="UP001056539">
    <property type="component" value="Chromosome"/>
</dbReference>
<dbReference type="InterPro" id="IPR036345">
    <property type="entry name" value="ExoRNase_PH_dom2_sf"/>
</dbReference>
<dbReference type="GO" id="GO:0000287">
    <property type="term" value="F:magnesium ion binding"/>
    <property type="evidence" value="ECO:0007669"/>
    <property type="project" value="UniProtKB-UniRule"/>
</dbReference>
<evidence type="ECO:0000256" key="6">
    <source>
        <dbReference type="ARBA" id="ARBA00022842"/>
    </source>
</evidence>
<keyword evidence="2 8" id="KW-0963">Cytoplasm</keyword>
<dbReference type="InterPro" id="IPR012340">
    <property type="entry name" value="NA-bd_OB-fold"/>
</dbReference>
<dbReference type="GO" id="GO:0003723">
    <property type="term" value="F:RNA binding"/>
    <property type="evidence" value="ECO:0007669"/>
    <property type="project" value="UniProtKB-UniRule"/>
</dbReference>
<dbReference type="CDD" id="cd11364">
    <property type="entry name" value="RNase_PH_PNPase_2"/>
    <property type="match status" value="1"/>
</dbReference>
<feature type="domain" description="S1 motif" evidence="9">
    <location>
        <begin position="626"/>
        <end position="692"/>
    </location>
</feature>
<organism evidence="10 11">
    <name type="scientific">Thermospira aquatica</name>
    <dbReference type="NCBI Taxonomy" id="2828656"/>
    <lineage>
        <taxon>Bacteria</taxon>
        <taxon>Pseudomonadati</taxon>
        <taxon>Spirochaetota</taxon>
        <taxon>Spirochaetia</taxon>
        <taxon>Brevinematales</taxon>
        <taxon>Thermospiraceae</taxon>
        <taxon>Thermospira</taxon>
    </lineage>
</organism>
<dbReference type="EC" id="2.7.7.8" evidence="8"/>
<gene>
    <name evidence="8 10" type="primary">pnp</name>
    <name evidence="10" type="ORF">KDW03_12030</name>
</gene>
<keyword evidence="6 8" id="KW-0460">Magnesium</keyword>
<dbReference type="AlphaFoldDB" id="A0AAX3BD71"/>
<dbReference type="GO" id="GO:0006402">
    <property type="term" value="P:mRNA catabolic process"/>
    <property type="evidence" value="ECO:0007669"/>
    <property type="project" value="UniProtKB-UniRule"/>
</dbReference>
<evidence type="ECO:0000256" key="1">
    <source>
        <dbReference type="ARBA" id="ARBA00007404"/>
    </source>
</evidence>
<dbReference type="Pfam" id="PF00575">
    <property type="entry name" value="S1"/>
    <property type="match status" value="1"/>
</dbReference>
<accession>A0AAX3BD71</accession>
<dbReference type="NCBIfam" id="TIGR03591">
    <property type="entry name" value="polynuc_phos"/>
    <property type="match status" value="1"/>
</dbReference>
<name>A0AAX3BD71_9SPIR</name>
<evidence type="ECO:0000313" key="11">
    <source>
        <dbReference type="Proteomes" id="UP001056539"/>
    </source>
</evidence>
<dbReference type="FunFam" id="3.30.1370.10:FF:000001">
    <property type="entry name" value="Polyribonucleotide nucleotidyltransferase"/>
    <property type="match status" value="1"/>
</dbReference>
<dbReference type="CDD" id="cd02393">
    <property type="entry name" value="KH-I_PNPase"/>
    <property type="match status" value="1"/>
</dbReference>
<dbReference type="SMART" id="SM00316">
    <property type="entry name" value="S1"/>
    <property type="match status" value="1"/>
</dbReference>
<feature type="binding site" evidence="8">
    <location>
        <position position="490"/>
    </location>
    <ligand>
        <name>Mg(2+)</name>
        <dbReference type="ChEBI" id="CHEBI:18420"/>
    </ligand>
</feature>
<dbReference type="HAMAP" id="MF_01595">
    <property type="entry name" value="PNPase"/>
    <property type="match status" value="1"/>
</dbReference>
<comment type="similarity">
    <text evidence="1 8">Belongs to the polyribonucleotide nucleotidyltransferase family.</text>
</comment>
<comment type="catalytic activity">
    <reaction evidence="8">
        <text>RNA(n+1) + phosphate = RNA(n) + a ribonucleoside 5'-diphosphate</text>
        <dbReference type="Rhea" id="RHEA:22096"/>
        <dbReference type="Rhea" id="RHEA-COMP:14527"/>
        <dbReference type="Rhea" id="RHEA-COMP:17342"/>
        <dbReference type="ChEBI" id="CHEBI:43474"/>
        <dbReference type="ChEBI" id="CHEBI:57930"/>
        <dbReference type="ChEBI" id="CHEBI:140395"/>
        <dbReference type="EC" id="2.7.7.8"/>
    </reaction>
</comment>
<dbReference type="GO" id="GO:0005829">
    <property type="term" value="C:cytosol"/>
    <property type="evidence" value="ECO:0007669"/>
    <property type="project" value="UniProtKB-ARBA"/>
</dbReference>
<dbReference type="InterPro" id="IPR027408">
    <property type="entry name" value="PNPase/RNase_PH_dom_sf"/>
</dbReference>
<dbReference type="InterPro" id="IPR012162">
    <property type="entry name" value="PNPase"/>
</dbReference>
<comment type="cofactor">
    <cofactor evidence="8">
        <name>Mg(2+)</name>
        <dbReference type="ChEBI" id="CHEBI:18420"/>
    </cofactor>
</comment>
<dbReference type="NCBIfam" id="NF008805">
    <property type="entry name" value="PRK11824.1"/>
    <property type="match status" value="1"/>
</dbReference>
<evidence type="ECO:0000259" key="9">
    <source>
        <dbReference type="PROSITE" id="PS50126"/>
    </source>
</evidence>
<dbReference type="Pfam" id="PF01138">
    <property type="entry name" value="RNase_PH"/>
    <property type="match status" value="2"/>
</dbReference>
<dbReference type="InterPro" id="IPR004088">
    <property type="entry name" value="KH_dom_type_1"/>
</dbReference>
<dbReference type="Pfam" id="PF03726">
    <property type="entry name" value="PNPase"/>
    <property type="match status" value="1"/>
</dbReference>
<dbReference type="PIRSF" id="PIRSF005499">
    <property type="entry name" value="PNPase"/>
    <property type="match status" value="1"/>
</dbReference>
<proteinExistence type="inferred from homology"/>
<comment type="subcellular location">
    <subcellularLocation>
        <location evidence="8">Cytoplasm</location>
    </subcellularLocation>
</comment>
<dbReference type="CDD" id="cd11363">
    <property type="entry name" value="RNase_PH_PNPase_1"/>
    <property type="match status" value="1"/>
</dbReference>
<sequence length="692" mass="76723">MSFFTVKGKVGDKEIVLETGKMAKQADGAVLVKSGGNAVLVTACMSKEVPEGIDFFPLTVHYQEKFYAAGKIPGGYFKREGKPTEKEILVSRLIDRPIRPLFPENFYNEVQVIASTLSADQVYSTDVLGIIGASAALSISPIPFLEPIGAVRIAYMNNGRYIVNPSMREVEESLLDIVVGGTKEGLTMVEGGAHEVSKDVLLEALRIAHIHIKEEIALIEELVDLVKPEKLVIQEPAKILSEDLRKQIREASWKPMREAAYVVDKKARAEAVDNLKKTLLEQFGISEEHAGYNEAKTLLDDIEIEVIRETILTERVRPDGRKPDEIRPITIELDLLENVHGSALFTRGQTQSLGIVTLGSTSDVQYVDSMEEEESKRFMLHYNFPPFSTGEVKRTLAPSRREIGHGHLAYRAIEPILPTEEEFPYTIRVVSEILESNGSSSMATVCSSSLALMATGVPIRKPVAGIAMGLVWNKERGDYCILSDIQGLEDHFGDMDFKVAGTKDGITAFQMDVKTIGLTQKMMEEALDQALAGQAFILSRMNEAIAEPRPKLSANAPKIKVIYIPESTIGQVIGTGGRVIKRIMEETQTTISIDDDGRVAICGKRDEDIERCLYIVNHIVNGFEKGEKVEGKVIRIEDYGVFLELIPGESALLHRSNMKEKKPVRSTYQLGQVVQAMVTDIDEKHRIVLKEL</sequence>
<evidence type="ECO:0000256" key="4">
    <source>
        <dbReference type="ARBA" id="ARBA00022695"/>
    </source>
</evidence>
<protein>
    <recommendedName>
        <fullName evidence="8">Polyribonucleotide nucleotidyltransferase</fullName>
        <ecNumber evidence="8">2.7.7.8</ecNumber>
    </recommendedName>
    <alternativeName>
        <fullName evidence="8">Polynucleotide phosphorylase</fullName>
        <shortName evidence="8">PNPase</shortName>
    </alternativeName>
</protein>
<feature type="binding site" evidence="8">
    <location>
        <position position="496"/>
    </location>
    <ligand>
        <name>Mg(2+)</name>
        <dbReference type="ChEBI" id="CHEBI:18420"/>
    </ligand>
</feature>
<dbReference type="GO" id="GO:0000175">
    <property type="term" value="F:3'-5'-RNA exonuclease activity"/>
    <property type="evidence" value="ECO:0007669"/>
    <property type="project" value="TreeGrafter"/>
</dbReference>
<dbReference type="EMBL" id="CP073355">
    <property type="protein sequence ID" value="URA10189.1"/>
    <property type="molecule type" value="Genomic_DNA"/>
</dbReference>
<evidence type="ECO:0000256" key="7">
    <source>
        <dbReference type="ARBA" id="ARBA00022884"/>
    </source>
</evidence>
<dbReference type="InterPro" id="IPR020568">
    <property type="entry name" value="Ribosomal_Su5_D2-typ_SF"/>
</dbReference>
<dbReference type="KEGG" id="taqu:KDW03_12030"/>
<dbReference type="Gene3D" id="3.30.230.70">
    <property type="entry name" value="GHMP Kinase, N-terminal domain"/>
    <property type="match status" value="2"/>
</dbReference>
<dbReference type="Gene3D" id="3.30.1370.10">
    <property type="entry name" value="K Homology domain, type 1"/>
    <property type="match status" value="1"/>
</dbReference>
<dbReference type="PROSITE" id="PS50084">
    <property type="entry name" value="KH_TYPE_1"/>
    <property type="match status" value="1"/>
</dbReference>
<dbReference type="InterPro" id="IPR003029">
    <property type="entry name" value="S1_domain"/>
</dbReference>
<dbReference type="GO" id="GO:0004654">
    <property type="term" value="F:polyribonucleotide nucleotidyltransferase activity"/>
    <property type="evidence" value="ECO:0007669"/>
    <property type="project" value="UniProtKB-UniRule"/>
</dbReference>
<dbReference type="SUPFAM" id="SSF46915">
    <property type="entry name" value="Polynucleotide phosphorylase/guanosine pentaphosphate synthase (PNPase/GPSI), domain 3"/>
    <property type="match status" value="1"/>
</dbReference>
<dbReference type="FunFam" id="3.30.230.70:FF:000001">
    <property type="entry name" value="Polyribonucleotide nucleotidyltransferase"/>
    <property type="match status" value="1"/>
</dbReference>
<dbReference type="InterPro" id="IPR004087">
    <property type="entry name" value="KH_dom"/>
</dbReference>
<dbReference type="Pfam" id="PF00013">
    <property type="entry name" value="KH_1"/>
    <property type="match status" value="1"/>
</dbReference>
<dbReference type="SUPFAM" id="SSF55666">
    <property type="entry name" value="Ribonuclease PH domain 2-like"/>
    <property type="match status" value="2"/>
</dbReference>
<dbReference type="SUPFAM" id="SSF54791">
    <property type="entry name" value="Eukaryotic type KH-domain (KH-domain type I)"/>
    <property type="match status" value="1"/>
</dbReference>
<dbReference type="InterPro" id="IPR036456">
    <property type="entry name" value="PNPase_PH_RNA-bd_sf"/>
</dbReference>
<keyword evidence="3 8" id="KW-0808">Transferase</keyword>
<evidence type="ECO:0000256" key="3">
    <source>
        <dbReference type="ARBA" id="ARBA00022679"/>
    </source>
</evidence>
<dbReference type="Gene3D" id="2.40.50.140">
    <property type="entry name" value="Nucleic acid-binding proteins"/>
    <property type="match status" value="1"/>
</dbReference>
<dbReference type="PANTHER" id="PTHR11252">
    <property type="entry name" value="POLYRIBONUCLEOTIDE NUCLEOTIDYLTRANSFERASE"/>
    <property type="match status" value="1"/>
</dbReference>
<evidence type="ECO:0000256" key="2">
    <source>
        <dbReference type="ARBA" id="ARBA00022490"/>
    </source>
</evidence>
<dbReference type="SMART" id="SM00322">
    <property type="entry name" value="KH"/>
    <property type="match status" value="1"/>
</dbReference>
<comment type="function">
    <text evidence="8">Involved in mRNA degradation. Catalyzes the phosphorolysis of single-stranded polyribonucleotides processively in the 3'- to 5'-direction.</text>
</comment>
<dbReference type="SUPFAM" id="SSF54211">
    <property type="entry name" value="Ribosomal protein S5 domain 2-like"/>
    <property type="match status" value="2"/>
</dbReference>
<keyword evidence="4 8" id="KW-0548">Nucleotidyltransferase</keyword>
<keyword evidence="7 8" id="KW-0694">RNA-binding</keyword>
<reference evidence="10" key="1">
    <citation type="submission" date="2021-04" db="EMBL/GenBank/DDBJ databases">
        <authorList>
            <person name="Postec A."/>
        </authorList>
    </citation>
    <scope>NUCLEOTIDE SEQUENCE</scope>
    <source>
        <strain evidence="10">F1F22</strain>
    </source>
</reference>